<protein>
    <submittedName>
        <fullName evidence="7">Gluconokinase</fullName>
    </submittedName>
</protein>
<dbReference type="CDD" id="cd07770">
    <property type="entry name" value="ASKHA_NBD_FGGY_GntK"/>
    <property type="match status" value="1"/>
</dbReference>
<dbReference type="GO" id="GO:0005975">
    <property type="term" value="P:carbohydrate metabolic process"/>
    <property type="evidence" value="ECO:0007669"/>
    <property type="project" value="InterPro"/>
</dbReference>
<dbReference type="InterPro" id="IPR050406">
    <property type="entry name" value="FGGY_Carb_Kinase"/>
</dbReference>
<evidence type="ECO:0000259" key="6">
    <source>
        <dbReference type="Pfam" id="PF02782"/>
    </source>
</evidence>
<dbReference type="Gene3D" id="3.30.420.40">
    <property type="match status" value="2"/>
</dbReference>
<dbReference type="PIRSF" id="PIRSF000538">
    <property type="entry name" value="GlpK"/>
    <property type="match status" value="1"/>
</dbReference>
<dbReference type="RefSeq" id="WP_207600467.1">
    <property type="nucleotide sequence ID" value="NZ_JAFNJU010000010.1"/>
</dbReference>
<keyword evidence="3 4" id="KW-0418">Kinase</keyword>
<sequence>MKYRIGIDLGTTNIKAVLYDEDLKRVSMASAELRVIQERKGYAEQHPVEVLEAFYKVMEEVLIPIAGREKEVQLLSFSSAMHALILLGSDNALLTRSIIWSDNRATDEVEAFRESRDWLKHYRNTGTPIHPMSPFFKLLWLGKHTDLMGKTVKIMGIKEYILMHLTKEHVMDYSMASATGILNIHTLTWDEEALSYAGISESLLPRLHDVTDKLPVKNMDFLKKLGFSKDLEIMLGASDGCLSNLGSQALRKGETTVTIGTSGAVRMTVDTPVLDDYGRTFCYYLMKGKWVIGGAVNNGGNIVDWLGGVIHEEKEDIYEDLETSLSMIARGSDGLLFLPYLYGERAPHWDGSLNASFVGLCAFHGREHLLRSVVEGMVFNLREVWEMLTALSGESRSLTASGGFLKSGVWAGILSDVFGRDLELADDTDASCLGAVLLDSVPHLPKAKSRREIIRCIHGHHEEYEVHYRKYLWYSKKLIALQKEERELFP</sequence>
<evidence type="ECO:0000256" key="2">
    <source>
        <dbReference type="ARBA" id="ARBA00022679"/>
    </source>
</evidence>
<evidence type="ECO:0000256" key="1">
    <source>
        <dbReference type="ARBA" id="ARBA00009156"/>
    </source>
</evidence>
<dbReference type="PROSITE" id="PS00445">
    <property type="entry name" value="FGGY_KINASES_2"/>
    <property type="match status" value="1"/>
</dbReference>
<dbReference type="Pfam" id="PF02782">
    <property type="entry name" value="FGGY_C"/>
    <property type="match status" value="1"/>
</dbReference>
<dbReference type="InterPro" id="IPR018485">
    <property type="entry name" value="FGGY_C"/>
</dbReference>
<dbReference type="Pfam" id="PF00370">
    <property type="entry name" value="FGGY_N"/>
    <property type="match status" value="1"/>
</dbReference>
<proteinExistence type="inferred from homology"/>
<dbReference type="PANTHER" id="PTHR43095">
    <property type="entry name" value="SUGAR KINASE"/>
    <property type="match status" value="1"/>
</dbReference>
<evidence type="ECO:0000256" key="3">
    <source>
        <dbReference type="ARBA" id="ARBA00022777"/>
    </source>
</evidence>
<dbReference type="AlphaFoldDB" id="A0A939H7X2"/>
<keyword evidence="8" id="KW-1185">Reference proteome</keyword>
<dbReference type="GO" id="GO:0016773">
    <property type="term" value="F:phosphotransferase activity, alcohol group as acceptor"/>
    <property type="evidence" value="ECO:0007669"/>
    <property type="project" value="InterPro"/>
</dbReference>
<name>A0A939H7X2_9CLOT</name>
<organism evidence="7 8">
    <name type="scientific">Proteiniclasticum aestuarii</name>
    <dbReference type="NCBI Taxonomy" id="2817862"/>
    <lineage>
        <taxon>Bacteria</taxon>
        <taxon>Bacillati</taxon>
        <taxon>Bacillota</taxon>
        <taxon>Clostridia</taxon>
        <taxon>Eubacteriales</taxon>
        <taxon>Clostridiaceae</taxon>
        <taxon>Proteiniclasticum</taxon>
    </lineage>
</organism>
<dbReference type="InterPro" id="IPR043129">
    <property type="entry name" value="ATPase_NBD"/>
</dbReference>
<comment type="similarity">
    <text evidence="1 4">Belongs to the FGGY kinase family.</text>
</comment>
<accession>A0A939H7X2</accession>
<feature type="domain" description="Carbohydrate kinase FGGY N-terminal" evidence="5">
    <location>
        <begin position="3"/>
        <end position="246"/>
    </location>
</feature>
<dbReference type="EMBL" id="JAFNJU010000010">
    <property type="protein sequence ID" value="MBO1265952.1"/>
    <property type="molecule type" value="Genomic_DNA"/>
</dbReference>
<dbReference type="InterPro" id="IPR000577">
    <property type="entry name" value="Carb_kinase_FGGY"/>
</dbReference>
<reference evidence="7" key="1">
    <citation type="submission" date="2021-03" db="EMBL/GenBank/DDBJ databases">
        <title>Proteiniclasticum marinus sp. nov., isolated from tidal flat sediment.</title>
        <authorList>
            <person name="Namirimu T."/>
            <person name="Yang J.-A."/>
            <person name="Yang S.-H."/>
            <person name="Kim Y.-J."/>
            <person name="Kwon K.K."/>
        </authorList>
    </citation>
    <scope>NUCLEOTIDE SEQUENCE</scope>
    <source>
        <strain evidence="7">SCR006</strain>
    </source>
</reference>
<feature type="domain" description="Carbohydrate kinase FGGY C-terminal" evidence="6">
    <location>
        <begin position="257"/>
        <end position="438"/>
    </location>
</feature>
<dbReference type="InterPro" id="IPR018484">
    <property type="entry name" value="FGGY_N"/>
</dbReference>
<evidence type="ECO:0000259" key="5">
    <source>
        <dbReference type="Pfam" id="PF00370"/>
    </source>
</evidence>
<comment type="caution">
    <text evidence="7">The sequence shown here is derived from an EMBL/GenBank/DDBJ whole genome shotgun (WGS) entry which is preliminary data.</text>
</comment>
<dbReference type="PANTHER" id="PTHR43095:SF2">
    <property type="entry name" value="GLUCONOKINASE"/>
    <property type="match status" value="1"/>
</dbReference>
<dbReference type="Proteomes" id="UP000664218">
    <property type="component" value="Unassembled WGS sequence"/>
</dbReference>
<dbReference type="GO" id="GO:0016301">
    <property type="term" value="F:kinase activity"/>
    <property type="evidence" value="ECO:0007669"/>
    <property type="project" value="UniProtKB-KW"/>
</dbReference>
<dbReference type="SUPFAM" id="SSF53067">
    <property type="entry name" value="Actin-like ATPase domain"/>
    <property type="match status" value="2"/>
</dbReference>
<evidence type="ECO:0000313" key="8">
    <source>
        <dbReference type="Proteomes" id="UP000664218"/>
    </source>
</evidence>
<evidence type="ECO:0000313" key="7">
    <source>
        <dbReference type="EMBL" id="MBO1265952.1"/>
    </source>
</evidence>
<evidence type="ECO:0000256" key="4">
    <source>
        <dbReference type="RuleBase" id="RU003733"/>
    </source>
</evidence>
<dbReference type="InterPro" id="IPR018483">
    <property type="entry name" value="Carb_kinase_FGGY_CS"/>
</dbReference>
<gene>
    <name evidence="7" type="ORF">J3A84_13010</name>
</gene>
<keyword evidence="2 4" id="KW-0808">Transferase</keyword>